<dbReference type="Proteomes" id="UP001139011">
    <property type="component" value="Unassembled WGS sequence"/>
</dbReference>
<dbReference type="EMBL" id="JAIWJX010000002">
    <property type="protein sequence ID" value="MCK6256827.1"/>
    <property type="molecule type" value="Genomic_DNA"/>
</dbReference>
<keyword evidence="3" id="KW-1185">Reference proteome</keyword>
<gene>
    <name evidence="2" type="ORF">LCY76_09495</name>
</gene>
<organism evidence="2 3">
    <name type="scientific">Fictibacillus marinisediminis</name>
    <dbReference type="NCBI Taxonomy" id="2878389"/>
    <lineage>
        <taxon>Bacteria</taxon>
        <taxon>Bacillati</taxon>
        <taxon>Bacillota</taxon>
        <taxon>Bacilli</taxon>
        <taxon>Bacillales</taxon>
        <taxon>Fictibacillaceae</taxon>
        <taxon>Fictibacillus</taxon>
    </lineage>
</organism>
<sequence length="228" mass="27298">MKTFLITILTSGITSGIVLGLYRHFLSRNIESYKNTLLYDLQRKVHDFQLFAAKKHEKYADLYSTLHVATDELLNFTSWFKEYPSFQGYTEKELDNYLEQHNLIQTHKSRIKSLWESDKWAMQSELHKIIDWNKRSEADRLRLIAYQNYSQSLIYQSKDVAKICEEITQKHVELILDFDLLNELEPNEKKEVRKKIESHKNELRTLREELHKVMQSELTIGYYEKSNE</sequence>
<name>A0A9X2BF34_9BACL</name>
<evidence type="ECO:0000256" key="1">
    <source>
        <dbReference type="SAM" id="Coils"/>
    </source>
</evidence>
<evidence type="ECO:0000313" key="3">
    <source>
        <dbReference type="Proteomes" id="UP001139011"/>
    </source>
</evidence>
<evidence type="ECO:0000313" key="2">
    <source>
        <dbReference type="EMBL" id="MCK6256827.1"/>
    </source>
</evidence>
<dbReference type="AlphaFoldDB" id="A0A9X2BF34"/>
<comment type="caution">
    <text evidence="2">The sequence shown here is derived from an EMBL/GenBank/DDBJ whole genome shotgun (WGS) entry which is preliminary data.</text>
</comment>
<protein>
    <submittedName>
        <fullName evidence="2">Uncharacterized protein</fullName>
    </submittedName>
</protein>
<accession>A0A9X2BF34</accession>
<reference evidence="2" key="1">
    <citation type="submission" date="2021-09" db="EMBL/GenBank/DDBJ databases">
        <title>Genome analysis of Fictibacillus sp. KIGAM418 isolated from marine sediment.</title>
        <authorList>
            <person name="Seo M.-J."/>
            <person name="Cho E.-S."/>
            <person name="Hwang C.Y."/>
        </authorList>
    </citation>
    <scope>NUCLEOTIDE SEQUENCE</scope>
    <source>
        <strain evidence="2">KIGAM418</strain>
    </source>
</reference>
<proteinExistence type="predicted"/>
<keyword evidence="1" id="KW-0175">Coiled coil</keyword>
<dbReference type="RefSeq" id="WP_248252440.1">
    <property type="nucleotide sequence ID" value="NZ_JAIWJX010000002.1"/>
</dbReference>
<feature type="coiled-coil region" evidence="1">
    <location>
        <begin position="189"/>
        <end position="216"/>
    </location>
</feature>